<gene>
    <name evidence="6" type="ORF">LX12_003166</name>
</gene>
<organism evidence="6 7">
    <name type="scientific">Williamsia serinedens</name>
    <dbReference type="NCBI Taxonomy" id="391736"/>
    <lineage>
        <taxon>Bacteria</taxon>
        <taxon>Bacillati</taxon>
        <taxon>Actinomycetota</taxon>
        <taxon>Actinomycetes</taxon>
        <taxon>Mycobacteriales</taxon>
        <taxon>Nocardiaceae</taxon>
        <taxon>Williamsia</taxon>
    </lineage>
</organism>
<keyword evidence="3" id="KW-1133">Transmembrane helix</keyword>
<proteinExistence type="predicted"/>
<keyword evidence="2" id="KW-0812">Transmembrane</keyword>
<evidence type="ECO:0000256" key="2">
    <source>
        <dbReference type="ARBA" id="ARBA00022692"/>
    </source>
</evidence>
<evidence type="ECO:0000313" key="7">
    <source>
        <dbReference type="Proteomes" id="UP001205740"/>
    </source>
</evidence>
<feature type="domain" description="HTTM-like" evidence="5">
    <location>
        <begin position="1"/>
        <end position="257"/>
    </location>
</feature>
<evidence type="ECO:0000256" key="1">
    <source>
        <dbReference type="ARBA" id="ARBA00004127"/>
    </source>
</evidence>
<dbReference type="InterPro" id="IPR011020">
    <property type="entry name" value="HTTM-like"/>
</dbReference>
<keyword evidence="4" id="KW-0472">Membrane</keyword>
<dbReference type="RefSeq" id="WP_253655527.1">
    <property type="nucleotide sequence ID" value="NZ_BAAAOE010000001.1"/>
</dbReference>
<evidence type="ECO:0000259" key="5">
    <source>
        <dbReference type="SMART" id="SM00752"/>
    </source>
</evidence>
<keyword evidence="7" id="KW-1185">Reference proteome</keyword>
<comment type="subcellular location">
    <subcellularLocation>
        <location evidence="1">Endomembrane system</location>
        <topology evidence="1">Multi-pass membrane protein</topology>
    </subcellularLocation>
</comment>
<name>A0ABT1H5E4_9NOCA</name>
<evidence type="ECO:0000313" key="6">
    <source>
        <dbReference type="EMBL" id="MCP2161967.1"/>
    </source>
</evidence>
<evidence type="ECO:0000256" key="3">
    <source>
        <dbReference type="ARBA" id="ARBA00022989"/>
    </source>
</evidence>
<accession>A0ABT1H5E4</accession>
<comment type="caution">
    <text evidence="6">The sequence shown here is derived from an EMBL/GenBank/DDBJ whole genome shotgun (WGS) entry which is preliminary data.</text>
</comment>
<dbReference type="Proteomes" id="UP001205740">
    <property type="component" value="Unassembled WGS sequence"/>
</dbReference>
<reference evidence="6 7" key="1">
    <citation type="submission" date="2022-06" db="EMBL/GenBank/DDBJ databases">
        <title>Genomic Encyclopedia of Archaeal and Bacterial Type Strains, Phase II (KMG-II): from individual species to whole genera.</title>
        <authorList>
            <person name="Goeker M."/>
        </authorList>
    </citation>
    <scope>NUCLEOTIDE SEQUENCE [LARGE SCALE GENOMIC DNA]</scope>
    <source>
        <strain evidence="6 7">DSM 45037</strain>
    </source>
</reference>
<sequence>MSVRSAAHAAARVRRVAAVGQTVNAAESLARTHLYADDGILRGQAVATDAPLARRSRRLATILDHPRTATALSAANLVCGLATLAFADRRAVRVATAVTSTAVANLTAQRNPYGRDGSDQMQRVIQGYDAISAVVADPESADDLFLRAVNAQLAISYAASGLIKLVSSDWRSGRAFAGVMRTSMYGDPRVSRLLDRFPFLGTLVCWQTILWETAFPVIYLLPERLSRPTLAFAKVFHLAIGHFMGLPRFIWAFSATHPATEYVLEARGTTPTASVSRLLRGGAETTTEVAA</sequence>
<evidence type="ECO:0000256" key="4">
    <source>
        <dbReference type="ARBA" id="ARBA00023136"/>
    </source>
</evidence>
<dbReference type="EMBL" id="JAMTCG010000005">
    <property type="protein sequence ID" value="MCP2161967.1"/>
    <property type="molecule type" value="Genomic_DNA"/>
</dbReference>
<protein>
    <recommendedName>
        <fullName evidence="5">HTTM-like domain-containing protein</fullName>
    </recommendedName>
</protein>
<dbReference type="SMART" id="SM00752">
    <property type="entry name" value="HTTM"/>
    <property type="match status" value="1"/>
</dbReference>